<proteinExistence type="predicted"/>
<dbReference type="Proteomes" id="UP000053904">
    <property type="component" value="Unassembled WGS sequence"/>
</dbReference>
<evidence type="ECO:0000256" key="1">
    <source>
        <dbReference type="SAM" id="Phobius"/>
    </source>
</evidence>
<feature type="transmembrane region" description="Helical" evidence="1">
    <location>
        <begin position="107"/>
        <end position="130"/>
    </location>
</feature>
<name>A0A101HH85_9BACT</name>
<evidence type="ECO:0000313" key="2">
    <source>
        <dbReference type="EMBL" id="KUK76786.1"/>
    </source>
</evidence>
<feature type="transmembrane region" description="Helical" evidence="1">
    <location>
        <begin position="238"/>
        <end position="255"/>
    </location>
</feature>
<keyword evidence="1 2" id="KW-0812">Transmembrane</keyword>
<keyword evidence="1" id="KW-0472">Membrane</keyword>
<dbReference type="AlphaFoldDB" id="A0A101HH85"/>
<gene>
    <name evidence="2" type="ORF">XD93_0718</name>
</gene>
<reference evidence="3" key="1">
    <citation type="journal article" date="2015" name="MBio">
        <title>Genome-Resolved Metagenomic Analysis Reveals Roles for Candidate Phyla and Other Microbial Community Members in Biogeochemical Transformations in Oil Reservoirs.</title>
        <authorList>
            <person name="Hu P."/>
            <person name="Tom L."/>
            <person name="Singh A."/>
            <person name="Thomas B.C."/>
            <person name="Baker B.J."/>
            <person name="Piceno Y.M."/>
            <person name="Andersen G.L."/>
            <person name="Banfield J.F."/>
        </authorList>
    </citation>
    <scope>NUCLEOTIDE SEQUENCE [LARGE SCALE GENOMIC DNA]</scope>
</reference>
<organism evidence="2 3">
    <name type="scientific">candidate division WS6 bacterium 34_10</name>
    <dbReference type="NCBI Taxonomy" id="1641389"/>
    <lineage>
        <taxon>Bacteria</taxon>
        <taxon>Candidatus Dojkabacteria</taxon>
    </lineage>
</organism>
<comment type="caution">
    <text evidence="2">The sequence shown here is derived from an EMBL/GenBank/DDBJ whole genome shotgun (WGS) entry which is preliminary data.</text>
</comment>
<accession>A0A101HH85</accession>
<feature type="transmembrane region" description="Helical" evidence="1">
    <location>
        <begin position="41"/>
        <end position="58"/>
    </location>
</feature>
<feature type="transmembrane region" description="Helical" evidence="1">
    <location>
        <begin position="182"/>
        <end position="201"/>
    </location>
</feature>
<keyword evidence="1" id="KW-1133">Transmembrane helix</keyword>
<feature type="transmembrane region" description="Helical" evidence="1">
    <location>
        <begin position="208"/>
        <end position="226"/>
    </location>
</feature>
<feature type="transmembrane region" description="Helical" evidence="1">
    <location>
        <begin position="298"/>
        <end position="319"/>
    </location>
</feature>
<protein>
    <submittedName>
        <fullName evidence="2">Transmembrane(S)protein</fullName>
    </submittedName>
</protein>
<evidence type="ECO:0000313" key="3">
    <source>
        <dbReference type="Proteomes" id="UP000053904"/>
    </source>
</evidence>
<feature type="transmembrane region" description="Helical" evidence="1">
    <location>
        <begin position="142"/>
        <end position="162"/>
    </location>
</feature>
<feature type="transmembrane region" description="Helical" evidence="1">
    <location>
        <begin position="78"/>
        <end position="95"/>
    </location>
</feature>
<dbReference type="EMBL" id="LGGO01000104">
    <property type="protein sequence ID" value="KUK76786.1"/>
    <property type="molecule type" value="Genomic_DNA"/>
</dbReference>
<feature type="transmembrane region" description="Helical" evidence="1">
    <location>
        <begin position="12"/>
        <end position="35"/>
    </location>
</feature>
<feature type="transmembrane region" description="Helical" evidence="1">
    <location>
        <begin position="275"/>
        <end position="292"/>
    </location>
</feature>
<sequence>MKRDYHLDTVKGLAVIAMSFVHVNIFFLNTSNAILDSITKWGAISCFSAFLLISGILVGKSISNEKKPSWFKTVKKIFFIYLVYLIIGLLSWYVTQGSLSISEIDRIIILNELPLLSEYLINFLLLYLLFKVFYECLKKLSNSIILTMLVSVGIYALGHYLYSIDFLSEVWFKGLFVGIGDYHYFPLFQYLPIYLLGIYLGRKGKKEYYIYAFVLVLISYFAIKIFNLSPWRRFPPSPLFLTQSLLIPLSILALLKGFKVETRFKIIEHFAKKSLLSLLLLTVITLFAALFLPQNVNILYVWGINIAVLLITAVLLQAYKKASKMV</sequence>